<proteinExistence type="inferred from homology"/>
<evidence type="ECO:0000313" key="4">
    <source>
        <dbReference type="Proteomes" id="UP000019226"/>
    </source>
</evidence>
<evidence type="ECO:0000313" key="3">
    <source>
        <dbReference type="EMBL" id="AHI19326.1"/>
    </source>
</evidence>
<comment type="cofactor">
    <cofactor evidence="1">
        <name>a divalent metal cation</name>
        <dbReference type="ChEBI" id="CHEBI:60240"/>
    </cofactor>
</comment>
<feature type="binding site" evidence="1">
    <location>
        <position position="436"/>
    </location>
    <ligand>
        <name>Mg(2+)</name>
        <dbReference type="ChEBI" id="CHEBI:18420"/>
    </ligand>
</feature>
<dbReference type="Gene3D" id="3.20.20.150">
    <property type="entry name" value="Divalent-metal-dependent TIM barrel enzymes"/>
    <property type="match status" value="1"/>
</dbReference>
<evidence type="ECO:0000256" key="1">
    <source>
        <dbReference type="HAMAP-Rule" id="MF_02238"/>
    </source>
</evidence>
<dbReference type="PANTHER" id="PTHR12110:SF21">
    <property type="entry name" value="XYLOSE ISOMERASE-LIKE TIM BARREL DOMAIN-CONTAINING PROTEIN"/>
    <property type="match status" value="1"/>
</dbReference>
<dbReference type="EMBL" id="CP004350">
    <property type="protein sequence ID" value="AHI19326.1"/>
    <property type="molecule type" value="Genomic_DNA"/>
</dbReference>
<dbReference type="Pfam" id="PF00903">
    <property type="entry name" value="Glyoxalase"/>
    <property type="match status" value="1"/>
</dbReference>
<accession>A0ABM5PN06</accession>
<dbReference type="SUPFAM" id="SSF54593">
    <property type="entry name" value="Glyoxalase/Bleomycin resistance protein/Dihydroxybiphenyl dioxygenase"/>
    <property type="match status" value="1"/>
</dbReference>
<comment type="pathway">
    <text evidence="1">Aromatic compound metabolism; 3,4-dihydroxybenzoate biosynthesis.</text>
</comment>
<protein>
    <recommendedName>
        <fullName evidence="1">3-dehydroshikimate dehydratase</fullName>
        <shortName evidence="1">DSD</shortName>
        <ecNumber evidence="1">4.2.1.118</ecNumber>
    </recommendedName>
</protein>
<comment type="similarity">
    <text evidence="1">Belongs to the bacterial two-domain DSD family.</text>
</comment>
<dbReference type="GeneID" id="82876928"/>
<feature type="domain" description="VOC" evidence="2">
    <location>
        <begin position="290"/>
        <end position="401"/>
    </location>
</feature>
<dbReference type="RefSeq" id="WP_006821504.1">
    <property type="nucleotide sequence ID" value="NZ_CP004350.1"/>
</dbReference>
<keyword evidence="4" id="KW-1185">Reference proteome</keyword>
<keyword evidence="1" id="KW-0456">Lyase</keyword>
<dbReference type="PANTHER" id="PTHR12110">
    <property type="entry name" value="HYDROXYPYRUVATE ISOMERASE"/>
    <property type="match status" value="1"/>
</dbReference>
<feature type="binding site" evidence="1">
    <location>
        <position position="134"/>
    </location>
    <ligand>
        <name>a divalent metal cation</name>
        <dbReference type="ChEBI" id="CHEBI:60240"/>
        <note>catalytic</note>
    </ligand>
</feature>
<dbReference type="Gene3D" id="3.10.180.10">
    <property type="entry name" value="2,3-Dihydroxybiphenyl 1,2-Dioxygenase, domain 1"/>
    <property type="match status" value="2"/>
</dbReference>
<dbReference type="InterPro" id="IPR013022">
    <property type="entry name" value="Xyl_isomerase-like_TIM-brl"/>
</dbReference>
<evidence type="ECO:0000259" key="2">
    <source>
        <dbReference type="PROSITE" id="PS51819"/>
    </source>
</evidence>
<dbReference type="Proteomes" id="UP000019226">
    <property type="component" value="Chromosome"/>
</dbReference>
<name>A0ABM5PN06_9CORY</name>
<feature type="binding site" evidence="1">
    <location>
        <position position="165"/>
    </location>
    <ligand>
        <name>a divalent metal cation</name>
        <dbReference type="ChEBI" id="CHEBI:60240"/>
        <note>catalytic</note>
    </ligand>
</feature>
<feature type="binding site" evidence="1">
    <location>
        <position position="239"/>
    </location>
    <ligand>
        <name>a divalent metal cation</name>
        <dbReference type="ChEBI" id="CHEBI:60240"/>
        <note>catalytic</note>
    </ligand>
</feature>
<dbReference type="InterPro" id="IPR029068">
    <property type="entry name" value="Glyas_Bleomycin-R_OHBP_Dase"/>
</dbReference>
<dbReference type="EC" id="4.2.1.118" evidence="1"/>
<feature type="binding site" evidence="1">
    <location>
        <position position="584"/>
    </location>
    <ligand>
        <name>Mg(2+)</name>
        <dbReference type="ChEBI" id="CHEBI:18420"/>
    </ligand>
</feature>
<dbReference type="InterPro" id="IPR050312">
    <property type="entry name" value="IolE/XylAMocC-like"/>
</dbReference>
<dbReference type="Pfam" id="PF01261">
    <property type="entry name" value="AP_endonuc_2"/>
    <property type="match status" value="1"/>
</dbReference>
<comment type="catalytic activity">
    <reaction evidence="1">
        <text>3-dehydroshikimate = 3,4-dihydroxybenzoate + H2O</text>
        <dbReference type="Rhea" id="RHEA:24848"/>
        <dbReference type="ChEBI" id="CHEBI:15377"/>
        <dbReference type="ChEBI" id="CHEBI:16630"/>
        <dbReference type="ChEBI" id="CHEBI:36241"/>
        <dbReference type="EC" id="4.2.1.118"/>
    </reaction>
</comment>
<comment type="function">
    <text evidence="1">Catalyzes the conversion of 3-dehydroshikimate to protocatechuate (3,4-dihydroxybenzoate), a common intermediate of quinate and shikimate degradation pathways.</text>
</comment>
<dbReference type="InterPro" id="IPR043700">
    <property type="entry name" value="DSD"/>
</dbReference>
<gene>
    <name evidence="3" type="ORF">CCASEI_03730</name>
</gene>
<dbReference type="InterPro" id="IPR004360">
    <property type="entry name" value="Glyas_Fos-R_dOase_dom"/>
</dbReference>
<reference evidence="4" key="1">
    <citation type="submission" date="2013-02" db="EMBL/GenBank/DDBJ databases">
        <title>The complete genome sequence of Corynebacterium casei LMG S-19264 (=DSM 44701).</title>
        <authorList>
            <person name="Ruckert C."/>
            <person name="Albersmeier A."/>
            <person name="Kalinowski J."/>
        </authorList>
    </citation>
    <scope>NUCLEOTIDE SEQUENCE [LARGE SCALE GENOMIC DNA]</scope>
    <source>
        <strain evidence="4">LMG S-19264</strain>
    </source>
</reference>
<dbReference type="InterPro" id="IPR036237">
    <property type="entry name" value="Xyl_isomerase-like_sf"/>
</dbReference>
<feature type="binding site" evidence="1">
    <location>
        <position position="191"/>
    </location>
    <ligand>
        <name>a divalent metal cation</name>
        <dbReference type="ChEBI" id="CHEBI:60240"/>
        <note>catalytic</note>
    </ligand>
</feature>
<organism evidence="3 4">
    <name type="scientific">Corynebacterium casei LMG S-19264</name>
    <dbReference type="NCBI Taxonomy" id="1285583"/>
    <lineage>
        <taxon>Bacteria</taxon>
        <taxon>Bacillati</taxon>
        <taxon>Actinomycetota</taxon>
        <taxon>Actinomycetes</taxon>
        <taxon>Mycobacteriales</taxon>
        <taxon>Corynebacteriaceae</taxon>
        <taxon>Corynebacterium</taxon>
    </lineage>
</organism>
<sequence>MRSSIATVCLSGTLAEKLRAAADAGFDGVEIFEQDLIVSPHSPEQIRERAAELGLTLDLFQPFRDLLSVEEDIFRDNLRRLESKFQLMQRLGMDQILVCSNVATATVDDDEVRVDQLRRAGELAARYGCFISYEALAWGKYVNTYQHAYDLVVKADHPNVGTCLDSFHILSRGDDPSGIADMDPDKIFFLQLADAPTMEMGILPWSRHHRVFPGEGDFDLKNFMEQVAKSGYNGPVSLEIFNDEFREAEVGRTAIDGLRSLIWLADKTATRVPDSPLELPKLADAQSPRGFDFVELRTGRLGEVTKALHQLGFRLGGYHQSKPDFQAWVQGDVRIIVEDEGSTGGATELTGLGVIVDDATAAAERATALKATPVPRMTGEDEEDLHPVFTPDGSELYFCGPGQTGRGSTWIPEFGFEPDETSSSETSDVLINSVHHIALAQPRHMAAETRLFYSSVLGLEPAVPEFIPSPAGLVHKQAIEGENVCITVSAAPEGSEQGGFFAEHYPEHIAFGSDDVFAVAQRAVRRGLKMLPIPENYYDDLAARFGLEPGFITKIKALNICYDRSSNGEYLHFYTAPLGNTFFEVAEVRGDYRGFGWADEPIRLAAQYRALRDDVRGIPR</sequence>
<dbReference type="InterPro" id="IPR037523">
    <property type="entry name" value="VOC_core"/>
</dbReference>
<keyword evidence="1" id="KW-0479">Metal-binding</keyword>
<dbReference type="SUPFAM" id="SSF51658">
    <property type="entry name" value="Xylose isomerase-like"/>
    <property type="match status" value="1"/>
</dbReference>
<dbReference type="PROSITE" id="PS51819">
    <property type="entry name" value="VOC"/>
    <property type="match status" value="1"/>
</dbReference>
<dbReference type="HAMAP" id="MF_02238">
    <property type="entry name" value="DSD"/>
    <property type="match status" value="1"/>
</dbReference>
<feature type="binding site" evidence="1">
    <location>
        <position position="508"/>
    </location>
    <ligand>
        <name>Mg(2+)</name>
        <dbReference type="ChEBI" id="CHEBI:18420"/>
    </ligand>
</feature>